<dbReference type="PROSITE" id="PS51707">
    <property type="entry name" value="CYTH"/>
    <property type="match status" value="1"/>
</dbReference>
<sequence length="169" mass="19906">MPAVELLHTAGIFMKTEIERKFLVKYTPWTDTCPRSDLYQAYLSCTEESVVRVRADDRTRQAWITVKGRVQGYTRMEYEYEIPHQDSMSLRSLCRHSIIKTRYLVAYMDQTWHVDEFHGDNQGLVTAELELGYEAQVWVPPPWLGTEVSHDARYFNNNLATTPWSTWHE</sequence>
<evidence type="ECO:0000313" key="2">
    <source>
        <dbReference type="EMBL" id="CAB4122997.1"/>
    </source>
</evidence>
<proteinExistence type="predicted"/>
<dbReference type="Gene3D" id="2.40.320.10">
    <property type="entry name" value="Hypothetical Protein Pfu-838710-001"/>
    <property type="match status" value="1"/>
</dbReference>
<dbReference type="SUPFAM" id="SSF55154">
    <property type="entry name" value="CYTH-like phosphatases"/>
    <property type="match status" value="1"/>
</dbReference>
<dbReference type="CDD" id="cd07891">
    <property type="entry name" value="CYTH-like_CthTTM-like_1"/>
    <property type="match status" value="1"/>
</dbReference>
<dbReference type="InterPro" id="IPR012042">
    <property type="entry name" value="NeuTTM/CthTTM-like"/>
</dbReference>
<evidence type="ECO:0000259" key="1">
    <source>
        <dbReference type="PROSITE" id="PS51707"/>
    </source>
</evidence>
<dbReference type="PANTHER" id="PTHR40114">
    <property type="entry name" value="SLR0698 PROTEIN"/>
    <property type="match status" value="1"/>
</dbReference>
<dbReference type="InterPro" id="IPR023577">
    <property type="entry name" value="CYTH_domain"/>
</dbReference>
<feature type="domain" description="CYTH" evidence="1">
    <location>
        <begin position="15"/>
        <end position="161"/>
    </location>
</feature>
<dbReference type="SMART" id="SM01118">
    <property type="entry name" value="CYTH"/>
    <property type="match status" value="1"/>
</dbReference>
<dbReference type="Pfam" id="PF01928">
    <property type="entry name" value="CYTH"/>
    <property type="match status" value="1"/>
</dbReference>
<dbReference type="PIRSF" id="PIRSF016487">
    <property type="entry name" value="CYTH_UCP016487"/>
    <property type="match status" value="1"/>
</dbReference>
<accession>A0A6J5KQ63</accession>
<dbReference type="InterPro" id="IPR033469">
    <property type="entry name" value="CYTH-like_dom_sf"/>
</dbReference>
<reference evidence="2" key="1">
    <citation type="submission" date="2020-04" db="EMBL/GenBank/DDBJ databases">
        <authorList>
            <person name="Chiriac C."/>
            <person name="Salcher M."/>
            <person name="Ghai R."/>
            <person name="Kavagutti S V."/>
        </authorList>
    </citation>
    <scope>NUCLEOTIDE SEQUENCE</scope>
</reference>
<organism evidence="2">
    <name type="scientific">uncultured Caudovirales phage</name>
    <dbReference type="NCBI Taxonomy" id="2100421"/>
    <lineage>
        <taxon>Viruses</taxon>
        <taxon>Duplodnaviria</taxon>
        <taxon>Heunggongvirae</taxon>
        <taxon>Uroviricota</taxon>
        <taxon>Caudoviricetes</taxon>
        <taxon>Peduoviridae</taxon>
        <taxon>Maltschvirus</taxon>
        <taxon>Maltschvirus maltsch</taxon>
    </lineage>
</organism>
<dbReference type="EMBL" id="LR796167">
    <property type="protein sequence ID" value="CAB4122997.1"/>
    <property type="molecule type" value="Genomic_DNA"/>
</dbReference>
<dbReference type="PANTHER" id="PTHR40114:SF1">
    <property type="entry name" value="SLR0698 PROTEIN"/>
    <property type="match status" value="1"/>
</dbReference>
<gene>
    <name evidence="2" type="ORF">UFOVP29_156</name>
</gene>
<name>A0A6J5KQ63_9CAUD</name>
<protein>
    <submittedName>
        <fullName evidence="2">CYTH-like_CthTTM-like_1 domain containing protein</fullName>
    </submittedName>
</protein>